<organism evidence="2 3">
    <name type="scientific">Sphingomonas liriopis</name>
    <dbReference type="NCBI Taxonomy" id="2949094"/>
    <lineage>
        <taxon>Bacteria</taxon>
        <taxon>Pseudomonadati</taxon>
        <taxon>Pseudomonadota</taxon>
        <taxon>Alphaproteobacteria</taxon>
        <taxon>Sphingomonadales</taxon>
        <taxon>Sphingomonadaceae</taxon>
        <taxon>Sphingomonas</taxon>
    </lineage>
</organism>
<proteinExistence type="predicted"/>
<comment type="caution">
    <text evidence="2">The sequence shown here is derived from an EMBL/GenBank/DDBJ whole genome shotgun (WGS) entry which is preliminary data.</text>
</comment>
<keyword evidence="2" id="KW-0547">Nucleotide-binding</keyword>
<evidence type="ECO:0000313" key="2">
    <source>
        <dbReference type="EMBL" id="MCP3735656.1"/>
    </source>
</evidence>
<gene>
    <name evidence="2" type="ORF">M9979_12305</name>
</gene>
<keyword evidence="3" id="KW-1185">Reference proteome</keyword>
<feature type="compositionally biased region" description="Polar residues" evidence="1">
    <location>
        <begin position="348"/>
        <end position="357"/>
    </location>
</feature>
<sequence length="357" mass="39611">MSIFQKAVRKDIPLLIGVEGASGSGKTKSGLEILTGIGEAVAAREGRPARLGVIDTENKRALYYASSYDFLHLDMQPPFSPLAFGDLIDEAERAGIDALMIDSFSHEWAGEGGVKDWAERLEAGIPKAGIANPESWKRDHWIVQPVKSPGNWSEPKSAIKPGHKWLVAKMLRAPMHIVLCLRSEEKMLMRQVPKLNGQGEPEMWNGKPKMVSEVIAAADRPLLERWQPQCEKDLPYEISTSLLFLPTNPGVPVARKVNEEHVPLIPLDRRITRDVGRALAEWADGAKQVDPRRGEAIAAIAAAPTLDRLERLWAHRDMAPFQGELRAEYDARKADLTPDTDTQRDDAPQNQGEYDGV</sequence>
<dbReference type="EMBL" id="JAMLDY010000014">
    <property type="protein sequence ID" value="MCP3735656.1"/>
    <property type="molecule type" value="Genomic_DNA"/>
</dbReference>
<feature type="compositionally biased region" description="Basic and acidic residues" evidence="1">
    <location>
        <begin position="329"/>
        <end position="347"/>
    </location>
</feature>
<reference evidence="2" key="1">
    <citation type="submission" date="2022-05" db="EMBL/GenBank/DDBJ databases">
        <title>Sphingomonas sp. strain RP10 Genome sequencing and assembly.</title>
        <authorList>
            <person name="Kim I."/>
        </authorList>
    </citation>
    <scope>NUCLEOTIDE SEQUENCE</scope>
    <source>
        <strain evidence="2">RP10</strain>
    </source>
</reference>
<accession>A0A9X2KRJ0</accession>
<dbReference type="Proteomes" id="UP001139486">
    <property type="component" value="Unassembled WGS sequence"/>
</dbReference>
<keyword evidence="2" id="KW-0067">ATP-binding</keyword>
<feature type="region of interest" description="Disordered" evidence="1">
    <location>
        <begin position="329"/>
        <end position="357"/>
    </location>
</feature>
<name>A0A9X2KRJ0_9SPHN</name>
<dbReference type="AlphaFoldDB" id="A0A9X2KRJ0"/>
<evidence type="ECO:0000256" key="1">
    <source>
        <dbReference type="SAM" id="MobiDB-lite"/>
    </source>
</evidence>
<evidence type="ECO:0000313" key="3">
    <source>
        <dbReference type="Proteomes" id="UP001139486"/>
    </source>
</evidence>
<dbReference type="GO" id="GO:0005524">
    <property type="term" value="F:ATP binding"/>
    <property type="evidence" value="ECO:0007669"/>
    <property type="project" value="UniProtKB-KW"/>
</dbReference>
<protein>
    <submittedName>
        <fullName evidence="2">ATP-binding protein</fullName>
    </submittedName>
</protein>
<dbReference type="RefSeq" id="WP_254289656.1">
    <property type="nucleotide sequence ID" value="NZ_JAMLDY010000014.1"/>
</dbReference>